<dbReference type="Proteomes" id="UP001218218">
    <property type="component" value="Unassembled WGS sequence"/>
</dbReference>
<sequence length="398" mass="44162">MPPVHGQALRARLEKLDIEILRQKKLLKRLKHDRIIARRQLNAALDPMARLPLEISSEIFFLCLPTGSTLFPQPGALRLPMLLLNICNAWRRIAESTPSLWATIHIPSRDSAQGLEELVPLWLTRARNRLLSISLSGDASFDPNVISTVWSHGPQVKHLEMCEVEYELGGSGDPGWAMNLWEGRVGPGPLPALETLVIRGLHMARHCRFPSHQILELLRLAPNLVECVFSDVEVEFAPVARRTGGRLVLPNLRRLVFDESKVKRGTPFSRGVLDHLALPALEALVVNVGGAELLSFLMESSPPLRELVVTDPGNFSLLVRCLRLVPRLHQLELWSSQSDLAEDLFDELAAESPSPLLPRLSTLVFHFDADEDLSTVPESFWPAALEPAAPACASSTLS</sequence>
<name>A0AAD6YZS1_9AGAR</name>
<dbReference type="EMBL" id="JARIHO010000121">
    <property type="protein sequence ID" value="KAJ7302100.1"/>
    <property type="molecule type" value="Genomic_DNA"/>
</dbReference>
<keyword evidence="2" id="KW-1185">Reference proteome</keyword>
<proteinExistence type="predicted"/>
<protein>
    <recommendedName>
        <fullName evidence="3">F-box domain-containing protein</fullName>
    </recommendedName>
</protein>
<organism evidence="1 2">
    <name type="scientific">Mycena albidolilacea</name>
    <dbReference type="NCBI Taxonomy" id="1033008"/>
    <lineage>
        <taxon>Eukaryota</taxon>
        <taxon>Fungi</taxon>
        <taxon>Dikarya</taxon>
        <taxon>Basidiomycota</taxon>
        <taxon>Agaricomycotina</taxon>
        <taxon>Agaricomycetes</taxon>
        <taxon>Agaricomycetidae</taxon>
        <taxon>Agaricales</taxon>
        <taxon>Marasmiineae</taxon>
        <taxon>Mycenaceae</taxon>
        <taxon>Mycena</taxon>
    </lineage>
</organism>
<evidence type="ECO:0000313" key="1">
    <source>
        <dbReference type="EMBL" id="KAJ7302100.1"/>
    </source>
</evidence>
<evidence type="ECO:0000313" key="2">
    <source>
        <dbReference type="Proteomes" id="UP001218218"/>
    </source>
</evidence>
<reference evidence="1" key="1">
    <citation type="submission" date="2023-03" db="EMBL/GenBank/DDBJ databases">
        <title>Massive genome expansion in bonnet fungi (Mycena s.s.) driven by repeated elements and novel gene families across ecological guilds.</title>
        <authorList>
            <consortium name="Lawrence Berkeley National Laboratory"/>
            <person name="Harder C.B."/>
            <person name="Miyauchi S."/>
            <person name="Viragh M."/>
            <person name="Kuo A."/>
            <person name="Thoen E."/>
            <person name="Andreopoulos B."/>
            <person name="Lu D."/>
            <person name="Skrede I."/>
            <person name="Drula E."/>
            <person name="Henrissat B."/>
            <person name="Morin E."/>
            <person name="Kohler A."/>
            <person name="Barry K."/>
            <person name="LaButti K."/>
            <person name="Morin E."/>
            <person name="Salamov A."/>
            <person name="Lipzen A."/>
            <person name="Mereny Z."/>
            <person name="Hegedus B."/>
            <person name="Baldrian P."/>
            <person name="Stursova M."/>
            <person name="Weitz H."/>
            <person name="Taylor A."/>
            <person name="Grigoriev I.V."/>
            <person name="Nagy L.G."/>
            <person name="Martin F."/>
            <person name="Kauserud H."/>
        </authorList>
    </citation>
    <scope>NUCLEOTIDE SEQUENCE</scope>
    <source>
        <strain evidence="1">CBHHK002</strain>
    </source>
</reference>
<accession>A0AAD6YZS1</accession>
<evidence type="ECO:0008006" key="3">
    <source>
        <dbReference type="Google" id="ProtNLM"/>
    </source>
</evidence>
<comment type="caution">
    <text evidence="1">The sequence shown here is derived from an EMBL/GenBank/DDBJ whole genome shotgun (WGS) entry which is preliminary data.</text>
</comment>
<dbReference type="AlphaFoldDB" id="A0AAD6YZS1"/>
<gene>
    <name evidence="1" type="ORF">DFH08DRAFT_94141</name>
</gene>